<dbReference type="EMBL" id="ML978066">
    <property type="protein sequence ID" value="KAF2021427.1"/>
    <property type="molecule type" value="Genomic_DNA"/>
</dbReference>
<reference evidence="1" key="1">
    <citation type="journal article" date="2020" name="Stud. Mycol.">
        <title>101 Dothideomycetes genomes: a test case for predicting lifestyles and emergence of pathogens.</title>
        <authorList>
            <person name="Haridas S."/>
            <person name="Albert R."/>
            <person name="Binder M."/>
            <person name="Bloem J."/>
            <person name="Labutti K."/>
            <person name="Salamov A."/>
            <person name="Andreopoulos B."/>
            <person name="Baker S."/>
            <person name="Barry K."/>
            <person name="Bills G."/>
            <person name="Bluhm B."/>
            <person name="Cannon C."/>
            <person name="Castanera R."/>
            <person name="Culley D."/>
            <person name="Daum C."/>
            <person name="Ezra D."/>
            <person name="Gonzalez J."/>
            <person name="Henrissat B."/>
            <person name="Kuo A."/>
            <person name="Liang C."/>
            <person name="Lipzen A."/>
            <person name="Lutzoni F."/>
            <person name="Magnuson J."/>
            <person name="Mondo S."/>
            <person name="Nolan M."/>
            <person name="Ohm R."/>
            <person name="Pangilinan J."/>
            <person name="Park H.-J."/>
            <person name="Ramirez L."/>
            <person name="Alfaro M."/>
            <person name="Sun H."/>
            <person name="Tritt A."/>
            <person name="Yoshinaga Y."/>
            <person name="Zwiers L.-H."/>
            <person name="Turgeon B."/>
            <person name="Goodwin S."/>
            <person name="Spatafora J."/>
            <person name="Crous P."/>
            <person name="Grigoriev I."/>
        </authorList>
    </citation>
    <scope>NUCLEOTIDE SEQUENCE</scope>
    <source>
        <strain evidence="1">CBS 175.79</strain>
    </source>
</reference>
<evidence type="ECO:0000313" key="1">
    <source>
        <dbReference type="EMBL" id="KAF2021427.1"/>
    </source>
</evidence>
<dbReference type="AlphaFoldDB" id="A0A6A5Y8T8"/>
<dbReference type="OrthoDB" id="5405126at2759"/>
<keyword evidence="2" id="KW-1185">Reference proteome</keyword>
<accession>A0A6A5Y8T8</accession>
<name>A0A6A5Y8T8_9PLEO</name>
<dbReference type="RefSeq" id="XP_033389766.1">
    <property type="nucleotide sequence ID" value="XM_033530770.1"/>
</dbReference>
<proteinExistence type="predicted"/>
<sequence length="391" mass="42975">MHSIRRGCSAALKTTSRPAYALNCPHRAFSQCSPLRKGSLPSFLEPSSEDLGAALAKLNSKVLLPAQLSPDQRKLVFRPSNTARLEAESVEITLGDVTLPLEHINQRTDTPSRWGTIKTIVDSSETPEDWENVLRMLEGFEDASLHLSPARKCMIIRSLNNAGMQHLVLKALQRADKTGLRLRDEEIVLRVFTGFHEKALDAEWGAAETKKALGYAEQVIDLMEEKTHLGGKPVGPGDLRSNPVVIGALLELAAVRAKKHTEGKDVDGKVKKYAHRIMSAHTQDPSIMETHLSRARASIALNKFKSNHVKASTLNALKSEIISLIPLYIGIKTASQVLGADMPLAREAQTLAKTLLDTFTDAEKKLLGEEKKGFVITLDQFTSELKAAREV</sequence>
<gene>
    <name evidence="1" type="ORF">BU24DRAFT_446444</name>
</gene>
<dbReference type="Proteomes" id="UP000799778">
    <property type="component" value="Unassembled WGS sequence"/>
</dbReference>
<dbReference type="GeneID" id="54288167"/>
<protein>
    <submittedName>
        <fullName evidence="1">Uncharacterized protein</fullName>
    </submittedName>
</protein>
<organism evidence="1 2">
    <name type="scientific">Aaosphaeria arxii CBS 175.79</name>
    <dbReference type="NCBI Taxonomy" id="1450172"/>
    <lineage>
        <taxon>Eukaryota</taxon>
        <taxon>Fungi</taxon>
        <taxon>Dikarya</taxon>
        <taxon>Ascomycota</taxon>
        <taxon>Pezizomycotina</taxon>
        <taxon>Dothideomycetes</taxon>
        <taxon>Pleosporomycetidae</taxon>
        <taxon>Pleosporales</taxon>
        <taxon>Pleosporales incertae sedis</taxon>
        <taxon>Aaosphaeria</taxon>
    </lineage>
</organism>
<evidence type="ECO:0000313" key="2">
    <source>
        <dbReference type="Proteomes" id="UP000799778"/>
    </source>
</evidence>